<sequence length="603" mass="68541">MNPAIPKYFSSMALQPLLDSHESLLDKTRIKLLYNGLLIVLTIMVVSLPNIVMQQLPMQIVRTSVIFILTLGLFLYLVRTGRYKRVSHWVIWMTLGNIFSNSFIIFQTVNLITFELIILVSFFAFFALGQFYGSLYTAIVSIPVILLIFYNEAFSAIIPFEPEQANDFARAFSTVSLLLLIIYVIWLYNSSFSSTITSLNAVVDQQKALNEKLEDAMKQAEESSEAKSSFLSVMSHEIRTPLNVVIGLSNILLTENPRKDQYDNLQTLKYSAENLLHILNDILNFNKLESGKSQPEKLPFDLDQLCQQIIKSFQKQGQLKGVQVHYEMEPKFHYMIMGDFTQLTQILNNLLSNALKFTEKGNIWLNVEPIIRNENEVQINFQVKDEGIGIAPEHLSQIFSPFTQSASYINRKYGGTGLGLAIVKKMLELQGSAITVESELEKGSTFFFTLKYNYLPSIKSSQIERKQADIEDIRFQGVKILMAEDTMLNVMVMTKFLNKWQVELAVAGDGQSALNMHLQENYDLILMDLQMPGVNGYVAAKNIRQLKDRKKANIPIIALTASEPSEVKNKVYEAGMNDLISKPFDPQQVIALFRKYIPHKVIA</sequence>
<feature type="transmembrane region" description="Helical" evidence="7">
    <location>
        <begin position="32"/>
        <end position="53"/>
    </location>
</feature>
<protein>
    <recommendedName>
        <fullName evidence="2">histidine kinase</fullName>
        <ecNumber evidence="2">2.7.13.3</ecNumber>
    </recommendedName>
</protein>
<dbReference type="InterPro" id="IPR005467">
    <property type="entry name" value="His_kinase_dom"/>
</dbReference>
<dbReference type="PROSITE" id="PS50109">
    <property type="entry name" value="HIS_KIN"/>
    <property type="match status" value="1"/>
</dbReference>
<keyword evidence="7" id="KW-0812">Transmembrane</keyword>
<comment type="caution">
    <text evidence="10">The sequence shown here is derived from an EMBL/GenBank/DDBJ whole genome shotgun (WGS) entry which is preliminary data.</text>
</comment>
<dbReference type="EC" id="2.7.13.3" evidence="2"/>
<keyword evidence="11" id="KW-1185">Reference proteome</keyword>
<feature type="modified residue" description="4-aspartylphosphate" evidence="5">
    <location>
        <position position="528"/>
    </location>
</feature>
<feature type="transmembrane region" description="Helical" evidence="7">
    <location>
        <begin position="171"/>
        <end position="188"/>
    </location>
</feature>
<dbReference type="Gene3D" id="3.30.565.10">
    <property type="entry name" value="Histidine kinase-like ATPase, C-terminal domain"/>
    <property type="match status" value="1"/>
</dbReference>
<evidence type="ECO:0000256" key="2">
    <source>
        <dbReference type="ARBA" id="ARBA00012438"/>
    </source>
</evidence>
<keyword evidence="7" id="KW-0472">Membrane</keyword>
<comment type="catalytic activity">
    <reaction evidence="1">
        <text>ATP + protein L-histidine = ADP + protein N-phospho-L-histidine.</text>
        <dbReference type="EC" id="2.7.13.3"/>
    </reaction>
</comment>
<dbReference type="PRINTS" id="PR00344">
    <property type="entry name" value="BCTRLSENSOR"/>
</dbReference>
<dbReference type="InterPro" id="IPR036890">
    <property type="entry name" value="HATPase_C_sf"/>
</dbReference>
<dbReference type="EMBL" id="JAUHJS010000003">
    <property type="protein sequence ID" value="MDN4165450.1"/>
    <property type="molecule type" value="Genomic_DNA"/>
</dbReference>
<dbReference type="Gene3D" id="1.10.287.130">
    <property type="match status" value="1"/>
</dbReference>
<keyword evidence="6" id="KW-0175">Coiled coil</keyword>
<evidence type="ECO:0000259" key="9">
    <source>
        <dbReference type="PROSITE" id="PS50110"/>
    </source>
</evidence>
<feature type="domain" description="Response regulatory" evidence="9">
    <location>
        <begin position="479"/>
        <end position="597"/>
    </location>
</feature>
<dbReference type="InterPro" id="IPR011006">
    <property type="entry name" value="CheY-like_superfamily"/>
</dbReference>
<dbReference type="SMART" id="SM00448">
    <property type="entry name" value="REC"/>
    <property type="match status" value="1"/>
</dbReference>
<dbReference type="CDD" id="cd17546">
    <property type="entry name" value="REC_hyHK_CKI1_RcsC-like"/>
    <property type="match status" value="1"/>
</dbReference>
<dbReference type="SUPFAM" id="SSF52172">
    <property type="entry name" value="CheY-like"/>
    <property type="match status" value="1"/>
</dbReference>
<dbReference type="SMART" id="SM00388">
    <property type="entry name" value="HisKA"/>
    <property type="match status" value="1"/>
</dbReference>
<feature type="domain" description="Histidine kinase" evidence="8">
    <location>
        <begin position="233"/>
        <end position="454"/>
    </location>
</feature>
<dbReference type="Pfam" id="PF00512">
    <property type="entry name" value="HisKA"/>
    <property type="match status" value="1"/>
</dbReference>
<keyword evidence="7" id="KW-1133">Transmembrane helix</keyword>
<reference evidence="10" key="1">
    <citation type="submission" date="2023-06" db="EMBL/GenBank/DDBJ databases">
        <title>Cytophagales bacterium Strain LB-30, isolated from soil.</title>
        <authorList>
            <person name="Liu B."/>
        </authorList>
    </citation>
    <scope>NUCLEOTIDE SEQUENCE</scope>
    <source>
        <strain evidence="10">LB-30</strain>
    </source>
</reference>
<keyword evidence="4" id="KW-0902">Two-component regulatory system</keyword>
<keyword evidence="3 5" id="KW-0597">Phosphoprotein</keyword>
<keyword evidence="10" id="KW-0067">ATP-binding</keyword>
<evidence type="ECO:0000313" key="11">
    <source>
        <dbReference type="Proteomes" id="UP001168552"/>
    </source>
</evidence>
<dbReference type="SMART" id="SM00387">
    <property type="entry name" value="HATPase_c"/>
    <property type="match status" value="1"/>
</dbReference>
<dbReference type="Pfam" id="PF00072">
    <property type="entry name" value="Response_reg"/>
    <property type="match status" value="1"/>
</dbReference>
<dbReference type="PANTHER" id="PTHR45339:SF1">
    <property type="entry name" value="HYBRID SIGNAL TRANSDUCTION HISTIDINE KINASE J"/>
    <property type="match status" value="1"/>
</dbReference>
<evidence type="ECO:0000256" key="6">
    <source>
        <dbReference type="SAM" id="Coils"/>
    </source>
</evidence>
<evidence type="ECO:0000256" key="3">
    <source>
        <dbReference type="ARBA" id="ARBA00022553"/>
    </source>
</evidence>
<dbReference type="Pfam" id="PF02518">
    <property type="entry name" value="HATPase_c"/>
    <property type="match status" value="1"/>
</dbReference>
<evidence type="ECO:0000256" key="5">
    <source>
        <dbReference type="PROSITE-ProRule" id="PRU00169"/>
    </source>
</evidence>
<dbReference type="CDD" id="cd16922">
    <property type="entry name" value="HATPase_EvgS-ArcB-TorS-like"/>
    <property type="match status" value="1"/>
</dbReference>
<dbReference type="InterPro" id="IPR003661">
    <property type="entry name" value="HisK_dim/P_dom"/>
</dbReference>
<dbReference type="Gene3D" id="3.40.50.2300">
    <property type="match status" value="1"/>
</dbReference>
<evidence type="ECO:0000256" key="1">
    <source>
        <dbReference type="ARBA" id="ARBA00000085"/>
    </source>
</evidence>
<feature type="coiled-coil region" evidence="6">
    <location>
        <begin position="196"/>
        <end position="226"/>
    </location>
</feature>
<feature type="transmembrane region" description="Helical" evidence="7">
    <location>
        <begin position="98"/>
        <end position="125"/>
    </location>
</feature>
<dbReference type="Proteomes" id="UP001168552">
    <property type="component" value="Unassembled WGS sequence"/>
</dbReference>
<dbReference type="InterPro" id="IPR004358">
    <property type="entry name" value="Sig_transdc_His_kin-like_C"/>
</dbReference>
<evidence type="ECO:0000256" key="7">
    <source>
        <dbReference type="SAM" id="Phobius"/>
    </source>
</evidence>
<dbReference type="SUPFAM" id="SSF55874">
    <property type="entry name" value="ATPase domain of HSP90 chaperone/DNA topoisomerase II/histidine kinase"/>
    <property type="match status" value="1"/>
</dbReference>
<feature type="transmembrane region" description="Helical" evidence="7">
    <location>
        <begin position="59"/>
        <end position="78"/>
    </location>
</feature>
<keyword evidence="10" id="KW-0547">Nucleotide-binding</keyword>
<evidence type="ECO:0000313" key="10">
    <source>
        <dbReference type="EMBL" id="MDN4165450.1"/>
    </source>
</evidence>
<dbReference type="InterPro" id="IPR001789">
    <property type="entry name" value="Sig_transdc_resp-reg_receiver"/>
</dbReference>
<dbReference type="InterPro" id="IPR003594">
    <property type="entry name" value="HATPase_dom"/>
</dbReference>
<dbReference type="PANTHER" id="PTHR45339">
    <property type="entry name" value="HYBRID SIGNAL TRANSDUCTION HISTIDINE KINASE J"/>
    <property type="match status" value="1"/>
</dbReference>
<dbReference type="InterPro" id="IPR036097">
    <property type="entry name" value="HisK_dim/P_sf"/>
</dbReference>
<dbReference type="PROSITE" id="PS50110">
    <property type="entry name" value="RESPONSE_REGULATORY"/>
    <property type="match status" value="1"/>
</dbReference>
<dbReference type="RefSeq" id="WP_320003975.1">
    <property type="nucleotide sequence ID" value="NZ_JAUHJS010000003.1"/>
</dbReference>
<proteinExistence type="predicted"/>
<accession>A0ABT8F4R8</accession>
<evidence type="ECO:0000256" key="4">
    <source>
        <dbReference type="ARBA" id="ARBA00023012"/>
    </source>
</evidence>
<gene>
    <name evidence="10" type="ORF">QWY31_08050</name>
</gene>
<evidence type="ECO:0000259" key="8">
    <source>
        <dbReference type="PROSITE" id="PS50109"/>
    </source>
</evidence>
<feature type="transmembrane region" description="Helical" evidence="7">
    <location>
        <begin position="131"/>
        <end position="150"/>
    </location>
</feature>
<dbReference type="SUPFAM" id="SSF47384">
    <property type="entry name" value="Homodimeric domain of signal transducing histidine kinase"/>
    <property type="match status" value="1"/>
</dbReference>
<organism evidence="10 11">
    <name type="scientific">Shiella aurantiaca</name>
    <dbReference type="NCBI Taxonomy" id="3058365"/>
    <lineage>
        <taxon>Bacteria</taxon>
        <taxon>Pseudomonadati</taxon>
        <taxon>Bacteroidota</taxon>
        <taxon>Cytophagia</taxon>
        <taxon>Cytophagales</taxon>
        <taxon>Shiellaceae</taxon>
        <taxon>Shiella</taxon>
    </lineage>
</organism>
<dbReference type="CDD" id="cd00082">
    <property type="entry name" value="HisKA"/>
    <property type="match status" value="1"/>
</dbReference>
<name>A0ABT8F4R8_9BACT</name>
<dbReference type="GO" id="GO:0005524">
    <property type="term" value="F:ATP binding"/>
    <property type="evidence" value="ECO:0007669"/>
    <property type="project" value="UniProtKB-KW"/>
</dbReference>